<name>A0AAQ2UQE5_OENOE</name>
<proteinExistence type="predicted"/>
<organism evidence="1 2">
    <name type="scientific">Oenococcus oeni</name>
    <name type="common">Leuconostoc oenos</name>
    <dbReference type="NCBI Taxonomy" id="1247"/>
    <lineage>
        <taxon>Bacteria</taxon>
        <taxon>Bacillati</taxon>
        <taxon>Bacillota</taxon>
        <taxon>Bacilli</taxon>
        <taxon>Lactobacillales</taxon>
        <taxon>Lactobacillaceae</taxon>
        <taxon>Oenococcus</taxon>
    </lineage>
</organism>
<dbReference type="EMBL" id="LR031358">
    <property type="protein sequence ID" value="VDB97041.1"/>
    <property type="molecule type" value="Genomic_DNA"/>
</dbReference>
<accession>A0AAQ2UQE5</accession>
<gene>
    <name evidence="1" type="ORF">OENI_0106</name>
</gene>
<dbReference type="AlphaFoldDB" id="A0AAQ2UQE5"/>
<reference evidence="1 2" key="1">
    <citation type="submission" date="2018-08" db="EMBL/GenBank/DDBJ databases">
        <authorList>
            <person name="Lorentzen P. G. S. M."/>
        </authorList>
    </citation>
    <scope>NUCLEOTIDE SEQUENCE [LARGE SCALE GENOMIC DNA]</scope>
    <source>
        <strain evidence="1 2">CRBO_1381</strain>
    </source>
</reference>
<evidence type="ECO:0000313" key="1">
    <source>
        <dbReference type="EMBL" id="VDB97041.1"/>
    </source>
</evidence>
<dbReference type="Proteomes" id="UP000294726">
    <property type="component" value="Chromosome"/>
</dbReference>
<sequence length="60" mass="6988">MRLIINSKQILIHGYSMDTGSTASIKKLIFSKLYKASNFIDRMFIMIFLCINYLKILNIV</sequence>
<protein>
    <submittedName>
        <fullName evidence="1">Uncharacterized protein</fullName>
    </submittedName>
</protein>
<evidence type="ECO:0000313" key="2">
    <source>
        <dbReference type="Proteomes" id="UP000294726"/>
    </source>
</evidence>